<protein>
    <recommendedName>
        <fullName evidence="3">Lipoprotein</fullName>
    </recommendedName>
</protein>
<dbReference type="RefSeq" id="WP_375095470.1">
    <property type="nucleotide sequence ID" value="NZ_JAROCE010000001.1"/>
</dbReference>
<evidence type="ECO:0000313" key="2">
    <source>
        <dbReference type="Proteomes" id="UP001630303"/>
    </source>
</evidence>
<proteinExistence type="predicted"/>
<reference evidence="1 2" key="1">
    <citation type="submission" date="2023-03" db="EMBL/GenBank/DDBJ databases">
        <title>MT1 and MT2 Draft Genomes of Novel Species.</title>
        <authorList>
            <person name="Venkateswaran K."/>
        </authorList>
    </citation>
    <scope>NUCLEOTIDE SEQUENCE [LARGE SCALE GENOMIC DNA]</scope>
    <source>
        <strain evidence="1 2">IF8SW-P5</strain>
    </source>
</reference>
<dbReference type="Proteomes" id="UP001630303">
    <property type="component" value="Unassembled WGS sequence"/>
</dbReference>
<evidence type="ECO:0000313" key="1">
    <source>
        <dbReference type="EMBL" id="MFM2719472.1"/>
    </source>
</evidence>
<name>A0ABW9GF51_9MICO</name>
<accession>A0ABW9GF51</accession>
<gene>
    <name evidence="1" type="ORF">P5G46_03045</name>
</gene>
<keyword evidence="2" id="KW-1185">Reference proteome</keyword>
<sequence>MRHRFSICLIVIAVALLPGCSETKPSYDDVRAEAIAVMQQVNDLIPGPTTPRPRPEFDPFGCGSHPLSGEGSDSAFFTGYWEIEVSNEVDVPSFIADLPATLGDDWVVEDVGVDVPFAQVHLLQKSSRISLTVEHRDRNDKKGIDVLVMSRCGLQSKATPAL</sequence>
<organism evidence="1 2">
    <name type="scientific">Microbacterium mcarthurae</name>
    <dbReference type="NCBI Taxonomy" id="3035918"/>
    <lineage>
        <taxon>Bacteria</taxon>
        <taxon>Bacillati</taxon>
        <taxon>Actinomycetota</taxon>
        <taxon>Actinomycetes</taxon>
        <taxon>Micrococcales</taxon>
        <taxon>Microbacteriaceae</taxon>
        <taxon>Microbacterium</taxon>
    </lineage>
</organism>
<comment type="caution">
    <text evidence="1">The sequence shown here is derived from an EMBL/GenBank/DDBJ whole genome shotgun (WGS) entry which is preliminary data.</text>
</comment>
<evidence type="ECO:0008006" key="3">
    <source>
        <dbReference type="Google" id="ProtNLM"/>
    </source>
</evidence>
<dbReference type="EMBL" id="JAROCE010000001">
    <property type="protein sequence ID" value="MFM2719472.1"/>
    <property type="molecule type" value="Genomic_DNA"/>
</dbReference>